<feature type="compositionally biased region" description="Low complexity" evidence="1">
    <location>
        <begin position="242"/>
        <end position="272"/>
    </location>
</feature>
<keyword evidence="4" id="KW-1185">Reference proteome</keyword>
<dbReference type="PANTHER" id="PTHR15921:SF3">
    <property type="entry name" value="PRE-MRNA CLEAVAGE COMPLEX 2 PROTEIN PCF11"/>
    <property type="match status" value="1"/>
</dbReference>
<dbReference type="GO" id="GO:0005849">
    <property type="term" value="C:mRNA cleavage factor complex"/>
    <property type="evidence" value="ECO:0007669"/>
    <property type="project" value="TreeGrafter"/>
</dbReference>
<feature type="region of interest" description="Disordered" evidence="1">
    <location>
        <begin position="656"/>
        <end position="686"/>
    </location>
</feature>
<protein>
    <recommendedName>
        <fullName evidence="2">CID domain-containing protein</fullName>
    </recommendedName>
</protein>
<reference evidence="3 4" key="1">
    <citation type="journal article" date="2018" name="New Phytol.">
        <title>Phylogenomics of Endogonaceae and evolution of mycorrhizas within Mucoromycota.</title>
        <authorList>
            <person name="Chang Y."/>
            <person name="Desiro A."/>
            <person name="Na H."/>
            <person name="Sandor L."/>
            <person name="Lipzen A."/>
            <person name="Clum A."/>
            <person name="Barry K."/>
            <person name="Grigoriev I.V."/>
            <person name="Martin F.M."/>
            <person name="Stajich J.E."/>
            <person name="Smith M.E."/>
            <person name="Bonito G."/>
            <person name="Spatafora J.W."/>
        </authorList>
    </citation>
    <scope>NUCLEOTIDE SEQUENCE [LARGE SCALE GENOMIC DNA]</scope>
    <source>
        <strain evidence="3 4">AD002</strain>
    </source>
</reference>
<feature type="region of interest" description="Disordered" evidence="1">
    <location>
        <begin position="238"/>
        <end position="327"/>
    </location>
</feature>
<name>A0A433Q945_9FUNG</name>
<dbReference type="Pfam" id="PF21936">
    <property type="entry name" value="Pcf11_C"/>
    <property type="match status" value="1"/>
</dbReference>
<dbReference type="InterPro" id="IPR054127">
    <property type="entry name" value="Pcf11_C"/>
</dbReference>
<organism evidence="3 4">
    <name type="scientific">Jimgerdemannia flammicorona</name>
    <dbReference type="NCBI Taxonomy" id="994334"/>
    <lineage>
        <taxon>Eukaryota</taxon>
        <taxon>Fungi</taxon>
        <taxon>Fungi incertae sedis</taxon>
        <taxon>Mucoromycota</taxon>
        <taxon>Mucoromycotina</taxon>
        <taxon>Endogonomycetes</taxon>
        <taxon>Endogonales</taxon>
        <taxon>Endogonaceae</taxon>
        <taxon>Jimgerdemannia</taxon>
    </lineage>
</organism>
<dbReference type="InterPro" id="IPR008942">
    <property type="entry name" value="ENTH_VHS"/>
</dbReference>
<feature type="non-terminal residue" evidence="3">
    <location>
        <position position="1"/>
    </location>
</feature>
<sequence length="797" mass="86747">PRALIKTCQCSNLLPSLFFSLLPSYLPPYIKPPPLILTAIATQNQSMDPNGGATLANGVPRNPRLDIETVEHDYRASLADLTFNSKPIITNLTIIAQENTHAASVIVRAIEQQIRNLVDDGKTDRDTETDVTTKVNEETPDHRTTHHHRFPIPQNPPGQKLPVLYLLDSICKNVGGNYINLFSRNIVSTFLDAYTLVDGPTRHSFERLLQTWKSGLPNGAPVFGRHVIETIERALGYGRQRGGPQHHGQQAYHHQQQQQQQPQPQQQQQNGPIHVNPNFVQGMGNRDPRQQQGQRISPRMSEAPVPYTSSSVATGSQSYGSAQPSGYNTYQQPQYNEQTQQTAANTAVLQGLQALLPQQNAAQVLGSAIGTTSQILAQLQSILPSLPPSQAQAIQLQITQLLANAPPIPQSTLSQPQAILTSTPIPTISSPSPAFVPAPQLLPVAAPTVVPTTVPAMNAGALLRNLMDSGLLGGISAANVGAVLTGTPPPVTSVSAFGTPAPQPQALTPQMASQALPQQQQQQQQVSVEEVRTMSLRDLGRIELSNKDLQVYVVDALLLFRPLFTFSSPAQQHSKRPGAIDLLYAALPLQCKQCGFRYPKTPDGQTKMDAHLDWHFRQNRRMKERAKRGLSRSWFVTEEEWISGAGGEVTQQQAPAFFDDSSSGPVGSASAASIASKEANDKETQQLRESTVVAPMNDQGKPCPICGEQFLTIFSDAEDEWMLKNAVELEGVIYHATCHAEVIKNQESYGTNGALGADGLHVLVPEEHEGNVYKKRRIDEVGRSSVGGAESMDLSFN</sequence>
<dbReference type="GO" id="GO:0031124">
    <property type="term" value="P:mRNA 3'-end processing"/>
    <property type="evidence" value="ECO:0007669"/>
    <property type="project" value="InterPro"/>
</dbReference>
<evidence type="ECO:0000313" key="4">
    <source>
        <dbReference type="Proteomes" id="UP000274822"/>
    </source>
</evidence>
<dbReference type="Pfam" id="PF04818">
    <property type="entry name" value="CID"/>
    <property type="match status" value="1"/>
</dbReference>
<dbReference type="Gene3D" id="1.25.40.90">
    <property type="match status" value="1"/>
</dbReference>
<dbReference type="PANTHER" id="PTHR15921">
    <property type="entry name" value="PRE-MRNA CLEAVAGE COMPLEX II"/>
    <property type="match status" value="1"/>
</dbReference>
<dbReference type="GO" id="GO:0006369">
    <property type="term" value="P:termination of RNA polymerase II transcription"/>
    <property type="evidence" value="ECO:0007669"/>
    <property type="project" value="InterPro"/>
</dbReference>
<feature type="compositionally biased region" description="Polar residues" evidence="1">
    <location>
        <begin position="307"/>
        <end position="326"/>
    </location>
</feature>
<feature type="region of interest" description="Disordered" evidence="1">
    <location>
        <begin position="121"/>
        <end position="155"/>
    </location>
</feature>
<feature type="compositionally biased region" description="Low complexity" evidence="1">
    <location>
        <begin position="661"/>
        <end position="676"/>
    </location>
</feature>
<accession>A0A433Q945</accession>
<evidence type="ECO:0000256" key="1">
    <source>
        <dbReference type="SAM" id="MobiDB-lite"/>
    </source>
</evidence>
<dbReference type="PROSITE" id="PS51391">
    <property type="entry name" value="CID"/>
    <property type="match status" value="1"/>
</dbReference>
<feature type="domain" description="CID" evidence="2">
    <location>
        <begin position="66"/>
        <end position="239"/>
    </location>
</feature>
<dbReference type="SMART" id="SM00582">
    <property type="entry name" value="RPR"/>
    <property type="match status" value="1"/>
</dbReference>
<dbReference type="GO" id="GO:0000993">
    <property type="term" value="F:RNA polymerase II complex binding"/>
    <property type="evidence" value="ECO:0007669"/>
    <property type="project" value="InterPro"/>
</dbReference>
<dbReference type="EMBL" id="RBNJ01010768">
    <property type="protein sequence ID" value="RUS26307.1"/>
    <property type="molecule type" value="Genomic_DNA"/>
</dbReference>
<dbReference type="InterPro" id="IPR045154">
    <property type="entry name" value="PCF11-like"/>
</dbReference>
<dbReference type="SUPFAM" id="SSF48464">
    <property type="entry name" value="ENTH/VHS domain"/>
    <property type="match status" value="2"/>
</dbReference>
<dbReference type="AlphaFoldDB" id="A0A433Q945"/>
<comment type="caution">
    <text evidence="3">The sequence shown here is derived from an EMBL/GenBank/DDBJ whole genome shotgun (WGS) entry which is preliminary data.</text>
</comment>
<dbReference type="GO" id="GO:0003729">
    <property type="term" value="F:mRNA binding"/>
    <property type="evidence" value="ECO:0007669"/>
    <property type="project" value="InterPro"/>
</dbReference>
<proteinExistence type="predicted"/>
<dbReference type="InterPro" id="IPR006569">
    <property type="entry name" value="CID_dom"/>
</dbReference>
<dbReference type="CDD" id="cd16982">
    <property type="entry name" value="CID_Pcf11"/>
    <property type="match status" value="1"/>
</dbReference>
<dbReference type="Proteomes" id="UP000274822">
    <property type="component" value="Unassembled WGS sequence"/>
</dbReference>
<evidence type="ECO:0000313" key="3">
    <source>
        <dbReference type="EMBL" id="RUS26307.1"/>
    </source>
</evidence>
<gene>
    <name evidence="3" type="ORF">BC938DRAFT_470945</name>
</gene>
<evidence type="ECO:0000259" key="2">
    <source>
        <dbReference type="PROSITE" id="PS51391"/>
    </source>
</evidence>
<dbReference type="InterPro" id="IPR047415">
    <property type="entry name" value="Pcf11_CID"/>
</dbReference>
<dbReference type="GO" id="GO:0005737">
    <property type="term" value="C:cytoplasm"/>
    <property type="evidence" value="ECO:0007669"/>
    <property type="project" value="TreeGrafter"/>
</dbReference>